<gene>
    <name evidence="1" type="ORF">NLG97_g11396</name>
</gene>
<sequence>MAPLHPMHPTVAPADPSKFDGQATGSPTKLTVPKRKARNQQSNRIHDIEFAAEISTSLIAQVRNLQSLLSEREEEVKTLQGEKSQLEIDAEGLHQRLKTLDESEHRYKDENWNLETRMQEMTGLQKEASDKEKKLNQALSLANMEKTTAQKELDEVKASHARLAEDHAAAIKLHDIELGSAKRNLTLGEDERARQSLLHTTRQIDRSRAWFRTQRRRL</sequence>
<proteinExistence type="predicted"/>
<dbReference type="Proteomes" id="UP001148737">
    <property type="component" value="Unassembled WGS sequence"/>
</dbReference>
<keyword evidence="2" id="KW-1185">Reference proteome</keyword>
<accession>A0ACC1QD75</accession>
<reference evidence="1" key="1">
    <citation type="submission" date="2022-07" db="EMBL/GenBank/DDBJ databases">
        <title>Genome Sequence of Lecanicillium saksenae.</title>
        <authorList>
            <person name="Buettner E."/>
        </authorList>
    </citation>
    <scope>NUCLEOTIDE SEQUENCE</scope>
    <source>
        <strain evidence="1">VT-O1</strain>
    </source>
</reference>
<organism evidence="1 2">
    <name type="scientific">Lecanicillium saksenae</name>
    <dbReference type="NCBI Taxonomy" id="468837"/>
    <lineage>
        <taxon>Eukaryota</taxon>
        <taxon>Fungi</taxon>
        <taxon>Dikarya</taxon>
        <taxon>Ascomycota</taxon>
        <taxon>Pezizomycotina</taxon>
        <taxon>Sordariomycetes</taxon>
        <taxon>Hypocreomycetidae</taxon>
        <taxon>Hypocreales</taxon>
        <taxon>Cordycipitaceae</taxon>
        <taxon>Lecanicillium</taxon>
    </lineage>
</organism>
<evidence type="ECO:0000313" key="2">
    <source>
        <dbReference type="Proteomes" id="UP001148737"/>
    </source>
</evidence>
<evidence type="ECO:0000313" key="1">
    <source>
        <dbReference type="EMBL" id="KAJ3471977.1"/>
    </source>
</evidence>
<comment type="caution">
    <text evidence="1">The sequence shown here is derived from an EMBL/GenBank/DDBJ whole genome shotgun (WGS) entry which is preliminary data.</text>
</comment>
<name>A0ACC1QD75_9HYPO</name>
<dbReference type="EMBL" id="JANAKD010003697">
    <property type="protein sequence ID" value="KAJ3471977.1"/>
    <property type="molecule type" value="Genomic_DNA"/>
</dbReference>
<protein>
    <submittedName>
        <fullName evidence="1">Uncharacterized protein</fullName>
    </submittedName>
</protein>